<evidence type="ECO:0000256" key="4">
    <source>
        <dbReference type="ARBA" id="ARBA00022605"/>
    </source>
</evidence>
<accession>A0A6B2LF40</accession>
<reference evidence="8" key="1">
    <citation type="journal article" date="2020" name="J. Eukaryot. Microbiol.">
        <title>De novo Sequencing, Assembly and Annotation of the Transcriptome for the Free-Living Testate Amoeba Arcella intermedia.</title>
        <authorList>
            <person name="Ribeiro G.M."/>
            <person name="Porfirio-Sousa A.L."/>
            <person name="Maurer-Alcala X.X."/>
            <person name="Katz L.A."/>
            <person name="Lahr D.J.G."/>
        </authorList>
    </citation>
    <scope>NUCLEOTIDE SEQUENCE</scope>
</reference>
<dbReference type="UniPathway" id="UPA00031">
    <property type="reaction ID" value="UER00009"/>
</dbReference>
<dbReference type="GO" id="GO:0005737">
    <property type="term" value="C:cytoplasm"/>
    <property type="evidence" value="ECO:0007669"/>
    <property type="project" value="TreeGrafter"/>
</dbReference>
<dbReference type="NCBIfam" id="TIGR02129">
    <property type="entry name" value="hisA_euk"/>
    <property type="match status" value="1"/>
</dbReference>
<proteinExistence type="inferred from homology"/>
<dbReference type="AlphaFoldDB" id="A0A6B2LF40"/>
<comment type="similarity">
    <text evidence="2 7">Belongs to the HisA/HisF family.</text>
</comment>
<evidence type="ECO:0000256" key="2">
    <source>
        <dbReference type="ARBA" id="ARBA00009667"/>
    </source>
</evidence>
<evidence type="ECO:0000256" key="1">
    <source>
        <dbReference type="ARBA" id="ARBA00005133"/>
    </source>
</evidence>
<dbReference type="InterPro" id="IPR044524">
    <property type="entry name" value="Isoase_HisA-like"/>
</dbReference>
<dbReference type="CDD" id="cd04723">
    <property type="entry name" value="HisA_HisF"/>
    <property type="match status" value="1"/>
</dbReference>
<dbReference type="Pfam" id="PF00977">
    <property type="entry name" value="His_biosynth"/>
    <property type="match status" value="1"/>
</dbReference>
<keyword evidence="4 7" id="KW-0028">Amino-acid biosynthesis</keyword>
<organism evidence="8">
    <name type="scientific">Arcella intermedia</name>
    <dbReference type="NCBI Taxonomy" id="1963864"/>
    <lineage>
        <taxon>Eukaryota</taxon>
        <taxon>Amoebozoa</taxon>
        <taxon>Tubulinea</taxon>
        <taxon>Elardia</taxon>
        <taxon>Arcellinida</taxon>
        <taxon>Sphaerothecina</taxon>
        <taxon>Arcellidae</taxon>
        <taxon>Arcella</taxon>
    </lineage>
</organism>
<dbReference type="SUPFAM" id="SSF51366">
    <property type="entry name" value="Ribulose-phoshate binding barrel"/>
    <property type="match status" value="1"/>
</dbReference>
<dbReference type="InterPro" id="IPR011858">
    <property type="entry name" value="His6/HISN3"/>
</dbReference>
<name>A0A6B2LF40_9EUKA</name>
<dbReference type="EMBL" id="GIBP01006616">
    <property type="protein sequence ID" value="NDV35585.1"/>
    <property type="molecule type" value="Transcribed_RNA"/>
</dbReference>
<dbReference type="EC" id="5.3.1.16" evidence="3"/>
<comment type="pathway">
    <text evidence="1">Amino-acid biosynthesis; L-histidine biosynthesis; L-histidine from 5-phospho-alpha-D-ribose 1-diphosphate: step 4/9.</text>
</comment>
<dbReference type="FunFam" id="3.20.20.70:FF:000110">
    <property type="entry name" value="1-(5-phosphoribosyl)-5-[(5-phosphoribosylamino)methylideneamino] imidazole-4-carboxamide isomerase, chloroplastic"/>
    <property type="match status" value="1"/>
</dbReference>
<sequence length="253" mass="27718">MFRPCIDLHHGKVKQIVGSTLNVNGDQDQALVTNFESDKDSQYYAQLYKEDGLKGGHVIMLGPGNESAALAALKAYPNGLQVGGGINDKNAHTYLDAGASHIIVTSYVFNNGNIDFSKLKGLVDAVGKERVVLDLSCKKKEDKYYVVTDKWTKFTDFVVNTQNLALLSQYCDEFLVHAVDVEGKCNGILEDLVELLATCPIPVTYAGGIRSINDIKKLLQLGQNKVHYTIGSSLDIYGGSLPYKEVVSWSHSQ</sequence>
<evidence type="ECO:0000256" key="3">
    <source>
        <dbReference type="ARBA" id="ARBA00012550"/>
    </source>
</evidence>
<dbReference type="InterPro" id="IPR011060">
    <property type="entry name" value="RibuloseP-bd_barrel"/>
</dbReference>
<keyword evidence="6" id="KW-0413">Isomerase</keyword>
<dbReference type="InterPro" id="IPR006062">
    <property type="entry name" value="His_biosynth"/>
</dbReference>
<dbReference type="GO" id="GO:0000105">
    <property type="term" value="P:L-histidine biosynthetic process"/>
    <property type="evidence" value="ECO:0007669"/>
    <property type="project" value="UniProtKB-UniPathway"/>
</dbReference>
<dbReference type="GO" id="GO:0000162">
    <property type="term" value="P:L-tryptophan biosynthetic process"/>
    <property type="evidence" value="ECO:0007669"/>
    <property type="project" value="TreeGrafter"/>
</dbReference>
<dbReference type="PANTHER" id="PTHR43090">
    <property type="entry name" value="1-(5-PHOSPHORIBOSYL)-5-[(5-PHOSPHORIBOSYLAMINO)METHYLIDENEAMINO] IMIDAZOLE-4-CARBOXAMIDE ISOMERASE"/>
    <property type="match status" value="1"/>
</dbReference>
<dbReference type="PANTHER" id="PTHR43090:SF2">
    <property type="entry name" value="1-(5-PHOSPHORIBOSYL)-5-[(5-PHOSPHORIBOSYLAMINO)METHYLIDENEAMINO] IMIDAZOLE-4-CARBOXAMIDE ISOMERASE"/>
    <property type="match status" value="1"/>
</dbReference>
<evidence type="ECO:0000256" key="6">
    <source>
        <dbReference type="ARBA" id="ARBA00023235"/>
    </source>
</evidence>
<keyword evidence="5 7" id="KW-0368">Histidine biosynthesis</keyword>
<evidence type="ECO:0000313" key="8">
    <source>
        <dbReference type="EMBL" id="NDV35585.1"/>
    </source>
</evidence>
<dbReference type="Gene3D" id="3.20.20.70">
    <property type="entry name" value="Aldolase class I"/>
    <property type="match status" value="1"/>
</dbReference>
<protein>
    <recommendedName>
        <fullName evidence="3">1-(5-phosphoribosyl)-5-[(5-phosphoribosylamino)methylideneamino]imidazole-4-carboxamideisomerase</fullName>
        <ecNumber evidence="3">5.3.1.16</ecNumber>
    </recommendedName>
</protein>
<dbReference type="GO" id="GO:0003949">
    <property type="term" value="F:1-(5-phosphoribosyl)-5-[(5-phosphoribosylamino)methylideneamino]imidazole-4-carboxamide isomerase activity"/>
    <property type="evidence" value="ECO:0007669"/>
    <property type="project" value="UniProtKB-EC"/>
</dbReference>
<dbReference type="InterPro" id="IPR013785">
    <property type="entry name" value="Aldolase_TIM"/>
</dbReference>
<evidence type="ECO:0000256" key="7">
    <source>
        <dbReference type="RuleBase" id="RU003657"/>
    </source>
</evidence>
<evidence type="ECO:0000256" key="5">
    <source>
        <dbReference type="ARBA" id="ARBA00023102"/>
    </source>
</evidence>